<keyword evidence="5" id="KW-0378">Hydrolase</keyword>
<dbReference type="InterPro" id="IPR044946">
    <property type="entry name" value="Restrct_endonuc_typeI_TRD_sf"/>
</dbReference>
<keyword evidence="3" id="KW-0238">DNA-binding</keyword>
<evidence type="ECO:0000256" key="1">
    <source>
        <dbReference type="ARBA" id="ARBA00010923"/>
    </source>
</evidence>
<keyword evidence="5" id="KW-0540">Nuclease</keyword>
<reference evidence="5 6" key="1">
    <citation type="submission" date="2024-02" db="EMBL/GenBank/DDBJ databases">
        <title>Genome and pathogenicity analysis of Helicobacter mastomyrinus isolated from mice.</title>
        <authorList>
            <person name="Zhu L."/>
        </authorList>
    </citation>
    <scope>NUCLEOTIDE SEQUENCE [LARGE SCALE GENOMIC DNA]</scope>
    <source>
        <strain evidence="5 6">Hm-17</strain>
    </source>
</reference>
<dbReference type="GO" id="GO:0004519">
    <property type="term" value="F:endonuclease activity"/>
    <property type="evidence" value="ECO:0007669"/>
    <property type="project" value="UniProtKB-KW"/>
</dbReference>
<evidence type="ECO:0000256" key="2">
    <source>
        <dbReference type="ARBA" id="ARBA00022747"/>
    </source>
</evidence>
<evidence type="ECO:0000313" key="6">
    <source>
        <dbReference type="Proteomes" id="UP001434737"/>
    </source>
</evidence>
<dbReference type="Gene3D" id="3.90.220.20">
    <property type="entry name" value="DNA methylase specificity domains"/>
    <property type="match status" value="1"/>
</dbReference>
<dbReference type="GO" id="GO:0016787">
    <property type="term" value="F:hydrolase activity"/>
    <property type="evidence" value="ECO:0007669"/>
    <property type="project" value="UniProtKB-KW"/>
</dbReference>
<dbReference type="SUPFAM" id="SSF116734">
    <property type="entry name" value="DNA methylase specificity domain"/>
    <property type="match status" value="1"/>
</dbReference>
<organism evidence="5 6">
    <name type="scientific">Helicobacter mastomyrinus</name>
    <dbReference type="NCBI Taxonomy" id="287948"/>
    <lineage>
        <taxon>Bacteria</taxon>
        <taxon>Pseudomonadati</taxon>
        <taxon>Campylobacterota</taxon>
        <taxon>Epsilonproteobacteria</taxon>
        <taxon>Campylobacterales</taxon>
        <taxon>Helicobacteraceae</taxon>
        <taxon>Helicobacter</taxon>
    </lineage>
</organism>
<dbReference type="EC" id="3.1.21.-" evidence="5"/>
<keyword evidence="6" id="KW-1185">Reference proteome</keyword>
<comment type="similarity">
    <text evidence="1">Belongs to the type-I restriction system S methylase family.</text>
</comment>
<dbReference type="InterPro" id="IPR000055">
    <property type="entry name" value="Restrct_endonuc_typeI_TRD"/>
</dbReference>
<keyword evidence="5" id="KW-0255">Endonuclease</keyword>
<keyword evidence="2" id="KW-0680">Restriction system</keyword>
<gene>
    <name evidence="5" type="ORF">V3I05_04835</name>
</gene>
<dbReference type="Pfam" id="PF01420">
    <property type="entry name" value="Methylase_S"/>
    <property type="match status" value="1"/>
</dbReference>
<feature type="domain" description="Type I restriction modification DNA specificity" evidence="4">
    <location>
        <begin position="14"/>
        <end position="143"/>
    </location>
</feature>
<accession>A0ABZ3F8H3</accession>
<proteinExistence type="inferred from homology"/>
<evidence type="ECO:0000259" key="4">
    <source>
        <dbReference type="Pfam" id="PF01420"/>
    </source>
</evidence>
<dbReference type="Proteomes" id="UP001434737">
    <property type="component" value="Chromosome"/>
</dbReference>
<dbReference type="RefSeq" id="WP_300906517.1">
    <property type="nucleotide sequence ID" value="NZ_CP145316.1"/>
</dbReference>
<protein>
    <submittedName>
        <fullName evidence="5">Restriction endonuclease subunit S</fullName>
        <ecNumber evidence="5">3.1.21.-</ecNumber>
    </submittedName>
</protein>
<name>A0ABZ3F8H3_9HELI</name>
<dbReference type="EMBL" id="CP145316">
    <property type="protein sequence ID" value="XAM19005.1"/>
    <property type="molecule type" value="Genomic_DNA"/>
</dbReference>
<evidence type="ECO:0000256" key="3">
    <source>
        <dbReference type="ARBA" id="ARBA00023125"/>
    </source>
</evidence>
<sequence>MAELEKTFKQNGGEWKEFRIGDLFISYNGDFDIQKTHLNDRGFYVVSSGEQNMGIIGKTDLEARIFPKNTITCDMFGNVYYRNFDYKMVTHARVFCLEFIAGNLNEKIALFIISAMKFLRFKFQYSNMASWRKIQDLTISLPVYNPARHCEDDRTKRSIEINKMDCHDSATAESRNDNEDKNYTIAFDFMEKYIQELEAYLLVARLKDTRLTEKEKEALRIFATLEDSAIRGGGGGRILSAA</sequence>
<evidence type="ECO:0000313" key="5">
    <source>
        <dbReference type="EMBL" id="XAM19005.1"/>
    </source>
</evidence>